<dbReference type="EMBL" id="GG665761">
    <property type="protein sequence ID" value="KNG78858.1"/>
    <property type="molecule type" value="Genomic_DNA"/>
</dbReference>
<evidence type="ECO:0000313" key="1">
    <source>
        <dbReference type="EMBL" id="KNG78858.1"/>
    </source>
</evidence>
<dbReference type="PANTHER" id="PTHR35882">
    <property type="entry name" value="PELA"/>
    <property type="match status" value="1"/>
</dbReference>
<dbReference type="InterPro" id="IPR017853">
    <property type="entry name" value="GH"/>
</dbReference>
<dbReference type="SUPFAM" id="SSF51445">
    <property type="entry name" value="(Trans)glycosidases"/>
    <property type="match status" value="1"/>
</dbReference>
<dbReference type="InterPro" id="IPR013785">
    <property type="entry name" value="Aldolase_TIM"/>
</dbReference>
<organism evidence="1 2">
    <name type="scientific">Plasmodium falciparum IGH-CR14</name>
    <dbReference type="NCBI Taxonomy" id="580059"/>
    <lineage>
        <taxon>Eukaryota</taxon>
        <taxon>Sar</taxon>
        <taxon>Alveolata</taxon>
        <taxon>Apicomplexa</taxon>
        <taxon>Aconoidasida</taxon>
        <taxon>Haemosporida</taxon>
        <taxon>Plasmodiidae</taxon>
        <taxon>Plasmodium</taxon>
        <taxon>Plasmodium (Laverania)</taxon>
    </lineage>
</organism>
<gene>
    <name evidence="1" type="ORF">PFMG_04993</name>
</gene>
<dbReference type="AlphaFoldDB" id="A0A0L1II36"/>
<dbReference type="Gene3D" id="3.20.20.70">
    <property type="entry name" value="Aldolase class I"/>
    <property type="match status" value="2"/>
</dbReference>
<reference evidence="2" key="1">
    <citation type="submission" date="2015-07" db="EMBL/GenBank/DDBJ databases">
        <title>Annotation of Plasmodium falciparum IGH-CR14.</title>
        <authorList>
            <consortium name="The Broad Institute Genome Sequencing Platform"/>
            <person name="Volkman S.K."/>
            <person name="Neafsey D.E."/>
            <person name="Dash A.P."/>
            <person name="Chitnis C.E."/>
            <person name="Hartl D.L."/>
            <person name="Young S.K."/>
            <person name="Zeng Q."/>
            <person name="Koehrsen M."/>
            <person name="Alvarado L."/>
            <person name="Berlin A."/>
            <person name="Borenstein D."/>
            <person name="Chapman S.B."/>
            <person name="Chen Z."/>
            <person name="Engels R."/>
            <person name="Freedman E."/>
            <person name="Gellesch M."/>
            <person name="Goldberg J."/>
            <person name="Griggs A."/>
            <person name="Gujja S."/>
            <person name="Heilman E.R."/>
            <person name="Heiman D.I."/>
            <person name="Howarth C."/>
            <person name="Jen D."/>
            <person name="Larson L."/>
            <person name="Mehta T."/>
            <person name="Neiman D."/>
            <person name="Park D."/>
            <person name="Pearson M."/>
            <person name="Roberts A."/>
            <person name="Saif S."/>
            <person name="Shea T."/>
            <person name="Shenoy N."/>
            <person name="Sisk P."/>
            <person name="Stolte C."/>
            <person name="Sykes S."/>
            <person name="Walk T."/>
            <person name="White J."/>
            <person name="Yandava C."/>
            <person name="Haas B."/>
            <person name="Henn M.R."/>
            <person name="Nusbaum C."/>
            <person name="Birren B."/>
        </authorList>
    </citation>
    <scope>NUCLEOTIDE SEQUENCE [LARGE SCALE GENOMIC DNA]</scope>
    <source>
        <strain evidence="2">IGH-CR14</strain>
    </source>
</reference>
<protein>
    <submittedName>
        <fullName evidence="1">Glucanotransferase</fullName>
    </submittedName>
</protein>
<reference evidence="2" key="2">
    <citation type="submission" date="2015-07" db="EMBL/GenBank/DDBJ databases">
        <title>The genome sequence of Plasmodium falciparum IGH-CR14.</title>
        <authorList>
            <consortium name="The Broad Institute Genome Sequencing Platform"/>
            <person name="Volkman S.K."/>
            <person name="Neafsey D.E."/>
            <person name="Dash A.P."/>
            <person name="Chitnis C.E."/>
            <person name="Hartl D.L."/>
            <person name="Young S.K."/>
            <person name="Kodira C.D."/>
            <person name="Zeng Q."/>
            <person name="Koehrsen M."/>
            <person name="Godfrey P."/>
            <person name="Alvarado L."/>
            <person name="Berlin A."/>
            <person name="Borenstein D."/>
            <person name="Chen Z."/>
            <person name="Engels R."/>
            <person name="Freedman E."/>
            <person name="Gellesch M."/>
            <person name="Goldberg J."/>
            <person name="Griggs A."/>
            <person name="Gujja S."/>
            <person name="Heiman D."/>
            <person name="Hepburn T."/>
            <person name="Howarth C."/>
            <person name="Jen D."/>
            <person name="Larson L."/>
            <person name="Lewis B."/>
            <person name="Mehta T."/>
            <person name="Park D."/>
            <person name="Pearson M."/>
            <person name="Roberts A."/>
            <person name="Saif S."/>
            <person name="Shea T."/>
            <person name="Shenoy N."/>
            <person name="Sisk P."/>
            <person name="Stolte C."/>
            <person name="Sykes S."/>
            <person name="Walk T."/>
            <person name="White J."/>
            <person name="Yandava C."/>
            <person name="Wirth D.F."/>
            <person name="Nusbaum C."/>
            <person name="Birren B."/>
        </authorList>
    </citation>
    <scope>NUCLEOTIDE SEQUENCE [LARGE SCALE GENOMIC DNA]</scope>
    <source>
        <strain evidence="2">IGH-CR14</strain>
    </source>
</reference>
<evidence type="ECO:0000313" key="2">
    <source>
        <dbReference type="Proteomes" id="UP000054562"/>
    </source>
</evidence>
<dbReference type="Proteomes" id="UP000054562">
    <property type="component" value="Unassembled WGS sequence"/>
</dbReference>
<dbReference type="GO" id="GO:0016740">
    <property type="term" value="F:transferase activity"/>
    <property type="evidence" value="ECO:0007669"/>
    <property type="project" value="UniProtKB-KW"/>
</dbReference>
<accession>A0A0L1II36</accession>
<proteinExistence type="predicted"/>
<name>A0A0L1II36_PLAFA</name>
<sequence>MTSCNNTSQVTKQYEYGVFLGISEDKISRLEKYKTVVIEPQEFSKKSIEKLHNDKKFVYGYLNIGAIENYPQSYKEKNFDGLFLDNFDVYYHYARPEIFKGLCDICTHLKSLGFKLLINGGDTFVSKCIQNNNTSSYFDGINQETVFTSINFKNKTYGKQKAEQHEYFTQYLKSVKQTNLSVYLLEYSANSELLKEIDEYCKENGFGYYNAPSLELK</sequence>
<dbReference type="PANTHER" id="PTHR35882:SF2">
    <property type="entry name" value="PELA"/>
    <property type="match status" value="1"/>
</dbReference>